<dbReference type="RefSeq" id="WP_407029652.1">
    <property type="nucleotide sequence ID" value="NZ_JAQGEF010000001.1"/>
</dbReference>
<dbReference type="Pfam" id="PF00356">
    <property type="entry name" value="LacI"/>
    <property type="match status" value="1"/>
</dbReference>
<dbReference type="CDD" id="cd06267">
    <property type="entry name" value="PBP1_LacI_sugar_binding-like"/>
    <property type="match status" value="1"/>
</dbReference>
<sequence>MKNVTIKTIAELTNLSLTTVSRVLNGTAEKYRISKSTQEMVLKAAGNLDYTPNQAAVNLRLKRSFSIGLVIPSLANPFFANVASIVSKSLREKGFSVILVECDEKVEVEVEAIGLLRSHNIEGVILIPSTKESNHLKILLNQNIPVVCIDRYYEDIAVSYVATDHYIGAFNITELLIKAGHKEIACLQGCENVISNNLRVKGYKDAMHKYNLKNTQVWGNSFTTENGYIETKLLLQRSQKVSAIFALSDTILLGALKAIEEEALRIPEDLSVVTSDNSPYLDFLSTPITSVSQPVNDISNIAIKLLMDKIDAKQKGEQVELEKVLLKPSLINRNSVITLH</sequence>
<keyword evidence="1" id="KW-0805">Transcription regulation</keyword>
<evidence type="ECO:0000256" key="3">
    <source>
        <dbReference type="ARBA" id="ARBA00023163"/>
    </source>
</evidence>
<dbReference type="GO" id="GO:0003677">
    <property type="term" value="F:DNA binding"/>
    <property type="evidence" value="ECO:0007669"/>
    <property type="project" value="UniProtKB-KW"/>
</dbReference>
<dbReference type="SMART" id="SM00354">
    <property type="entry name" value="HTH_LACI"/>
    <property type="match status" value="1"/>
</dbReference>
<dbReference type="Pfam" id="PF13377">
    <property type="entry name" value="Peripla_BP_3"/>
    <property type="match status" value="1"/>
</dbReference>
<dbReference type="InterPro" id="IPR010982">
    <property type="entry name" value="Lambda_DNA-bd_dom_sf"/>
</dbReference>
<protein>
    <submittedName>
        <fullName evidence="5">LacI family DNA-binding transcriptional regulator</fullName>
    </submittedName>
</protein>
<evidence type="ECO:0000256" key="1">
    <source>
        <dbReference type="ARBA" id="ARBA00023015"/>
    </source>
</evidence>
<comment type="caution">
    <text evidence="5">The sequence shown here is derived from an EMBL/GenBank/DDBJ whole genome shotgun (WGS) entry which is preliminary data.</text>
</comment>
<dbReference type="SUPFAM" id="SSF47413">
    <property type="entry name" value="lambda repressor-like DNA-binding domains"/>
    <property type="match status" value="1"/>
</dbReference>
<keyword evidence="2 5" id="KW-0238">DNA-binding</keyword>
<dbReference type="InterPro" id="IPR028082">
    <property type="entry name" value="Peripla_BP_I"/>
</dbReference>
<dbReference type="InterPro" id="IPR046335">
    <property type="entry name" value="LacI/GalR-like_sensor"/>
</dbReference>
<evidence type="ECO:0000313" key="6">
    <source>
        <dbReference type="Proteomes" id="UP001210231"/>
    </source>
</evidence>
<proteinExistence type="predicted"/>
<keyword evidence="6" id="KW-1185">Reference proteome</keyword>
<gene>
    <name evidence="5" type="ORF">O3P16_00760</name>
</gene>
<dbReference type="PANTHER" id="PTHR30146:SF109">
    <property type="entry name" value="HTH-TYPE TRANSCRIPTIONAL REGULATOR GALS"/>
    <property type="match status" value="1"/>
</dbReference>
<feature type="domain" description="HTH lacI-type" evidence="4">
    <location>
        <begin position="4"/>
        <end position="61"/>
    </location>
</feature>
<keyword evidence="3" id="KW-0804">Transcription</keyword>
<dbReference type="EMBL" id="JAQGEF010000001">
    <property type="protein sequence ID" value="MDA3613320.1"/>
    <property type="molecule type" value="Genomic_DNA"/>
</dbReference>
<dbReference type="InterPro" id="IPR000843">
    <property type="entry name" value="HTH_LacI"/>
</dbReference>
<dbReference type="CDD" id="cd01392">
    <property type="entry name" value="HTH_LacI"/>
    <property type="match status" value="1"/>
</dbReference>
<reference evidence="5 6" key="1">
    <citation type="submission" date="2022-12" db="EMBL/GenBank/DDBJ databases">
        <title>Chitinophagaceae gen. sp. nov., a new member of the family Chitinophagaceae, isolated from soil in a chemical factory.</title>
        <authorList>
            <person name="Ke Z."/>
        </authorList>
    </citation>
    <scope>NUCLEOTIDE SEQUENCE [LARGE SCALE GENOMIC DNA]</scope>
    <source>
        <strain evidence="5 6">LY-5</strain>
    </source>
</reference>
<organism evidence="5 6">
    <name type="scientific">Polluticaenibacter yanchengensis</name>
    <dbReference type="NCBI Taxonomy" id="3014562"/>
    <lineage>
        <taxon>Bacteria</taxon>
        <taxon>Pseudomonadati</taxon>
        <taxon>Bacteroidota</taxon>
        <taxon>Chitinophagia</taxon>
        <taxon>Chitinophagales</taxon>
        <taxon>Chitinophagaceae</taxon>
        <taxon>Polluticaenibacter</taxon>
    </lineage>
</organism>
<name>A0ABT4UEZ5_9BACT</name>
<evidence type="ECO:0000313" key="5">
    <source>
        <dbReference type="EMBL" id="MDA3613320.1"/>
    </source>
</evidence>
<dbReference type="Proteomes" id="UP001210231">
    <property type="component" value="Unassembled WGS sequence"/>
</dbReference>
<dbReference type="SUPFAM" id="SSF53822">
    <property type="entry name" value="Periplasmic binding protein-like I"/>
    <property type="match status" value="1"/>
</dbReference>
<evidence type="ECO:0000259" key="4">
    <source>
        <dbReference type="PROSITE" id="PS50932"/>
    </source>
</evidence>
<accession>A0ABT4UEZ5</accession>
<dbReference type="PANTHER" id="PTHR30146">
    <property type="entry name" value="LACI-RELATED TRANSCRIPTIONAL REPRESSOR"/>
    <property type="match status" value="1"/>
</dbReference>
<dbReference type="PROSITE" id="PS50932">
    <property type="entry name" value="HTH_LACI_2"/>
    <property type="match status" value="1"/>
</dbReference>
<evidence type="ECO:0000256" key="2">
    <source>
        <dbReference type="ARBA" id="ARBA00023125"/>
    </source>
</evidence>
<dbReference type="Gene3D" id="3.40.50.2300">
    <property type="match status" value="2"/>
</dbReference>
<dbReference type="Gene3D" id="1.10.260.40">
    <property type="entry name" value="lambda repressor-like DNA-binding domains"/>
    <property type="match status" value="1"/>
</dbReference>